<evidence type="ECO:0000313" key="10">
    <source>
        <dbReference type="EMBL" id="KMM68681.1"/>
    </source>
</evidence>
<comment type="subcellular location">
    <subcellularLocation>
        <location evidence="1">Nucleus</location>
    </subcellularLocation>
</comment>
<proteinExistence type="inferred from homology"/>
<dbReference type="GO" id="GO:0051321">
    <property type="term" value="P:meiotic cell cycle"/>
    <property type="evidence" value="ECO:0007669"/>
    <property type="project" value="UniProtKB-KW"/>
</dbReference>
<evidence type="ECO:0000256" key="3">
    <source>
        <dbReference type="ARBA" id="ARBA00021529"/>
    </source>
</evidence>
<accession>A0A0J6F6W3</accession>
<feature type="region of interest" description="Disordered" evidence="8">
    <location>
        <begin position="799"/>
        <end position="828"/>
    </location>
</feature>
<dbReference type="GO" id="GO:0000076">
    <property type="term" value="P:DNA replication checkpoint signaling"/>
    <property type="evidence" value="ECO:0007669"/>
    <property type="project" value="TreeGrafter"/>
</dbReference>
<dbReference type="PANTHER" id="PTHR22940:SF4">
    <property type="entry name" value="PROTEIN TIMELESS HOMOLOG"/>
    <property type="match status" value="1"/>
</dbReference>
<evidence type="ECO:0000256" key="1">
    <source>
        <dbReference type="ARBA" id="ARBA00004123"/>
    </source>
</evidence>
<feature type="compositionally biased region" description="Polar residues" evidence="8">
    <location>
        <begin position="1094"/>
        <end position="1109"/>
    </location>
</feature>
<dbReference type="GO" id="GO:0006281">
    <property type="term" value="P:DNA repair"/>
    <property type="evidence" value="ECO:0007669"/>
    <property type="project" value="TreeGrafter"/>
</dbReference>
<evidence type="ECO:0000256" key="5">
    <source>
        <dbReference type="ARBA" id="ARBA00023242"/>
    </source>
</evidence>
<comment type="similarity">
    <text evidence="2">Belongs to the timeless family.</text>
</comment>
<feature type="region of interest" description="Disordered" evidence="8">
    <location>
        <begin position="590"/>
        <end position="614"/>
    </location>
</feature>
<protein>
    <recommendedName>
        <fullName evidence="3">Topoisomerase 1-associated factor 1</fullName>
    </recommendedName>
</protein>
<feature type="compositionally biased region" description="Basic and acidic residues" evidence="8">
    <location>
        <begin position="974"/>
        <end position="1002"/>
    </location>
</feature>
<feature type="compositionally biased region" description="Basic residues" evidence="8">
    <location>
        <begin position="1042"/>
        <end position="1057"/>
    </location>
</feature>
<dbReference type="OrthoDB" id="310853at2759"/>
<dbReference type="InterPro" id="IPR006906">
    <property type="entry name" value="Timeless_N"/>
</dbReference>
<dbReference type="EMBL" id="DS268111">
    <property type="protein sequence ID" value="KMM68681.1"/>
    <property type="molecule type" value="Genomic_DNA"/>
</dbReference>
<dbReference type="Proteomes" id="UP000054567">
    <property type="component" value="Unassembled WGS sequence"/>
</dbReference>
<evidence type="ECO:0000256" key="7">
    <source>
        <dbReference type="ARBA" id="ARBA00023306"/>
    </source>
</evidence>
<organism evidence="10 11">
    <name type="scientific">Coccidioides posadasii RMSCC 3488</name>
    <dbReference type="NCBI Taxonomy" id="454284"/>
    <lineage>
        <taxon>Eukaryota</taxon>
        <taxon>Fungi</taxon>
        <taxon>Dikarya</taxon>
        <taxon>Ascomycota</taxon>
        <taxon>Pezizomycotina</taxon>
        <taxon>Eurotiomycetes</taxon>
        <taxon>Eurotiomycetidae</taxon>
        <taxon>Onygenales</taxon>
        <taxon>Onygenaceae</taxon>
        <taxon>Coccidioides</taxon>
    </lineage>
</organism>
<gene>
    <name evidence="10" type="ORF">CPAG_05005</name>
</gene>
<sequence>MSTRLLGLELSLNSAAMEIEPPQAVEVVDPEVRSYVYSLVTAVSNPYMLGGTAGDETGQYVLGDDALGCLRDLKKWLRFYDEKLNRMDVARCLAECKLVNGDLVPIISLYGDAEQSDKHKARIMLACLELLVPLTWPVEVHGQMTFNHHRHTPYLQYSQVEYKRGILGFAPSPILRALIRVGLPSMAIPRSERSTRDEGIIRLMLYFFRNIAVITSPPNLPIDSDDDKATRSATINAFQQQDVFALLLTMCSNMGNDFTFQGVIILEILFNLVKGVDVDQLFKLNERAGTIKTDDLQDILQKEDELNREHSKNAPTRHGRFGTMIWVKRDDEKLSTVSGQDVLKGDRATFLKMDKTKKWNKPKFKREVVDPSSNNFNLKVRLTSSATKHLRTFVEEFLDSGFNPLFTHLRKAIEREADRVTESTSRQFWYAVSWFLHAERARRGHQKETRQRSKGTSREIEPDSFSLVASVLNQETFVGLNRFMQHSIDFKDWQDLTAGMKCLTQILLTVQEMAISPLEEDQEIAENIQSRIFYEETTHDRVLSILRNHKDQGFWYLDACTELAHVFLRMLEQYSKQNVDMQVRSRRRARRKQAQAAVPNQNETEAGGEHDSETEDIAEAHRTVTERSFDFKRFSVRFCTQKSVDTFVALTKYYQELDSEQLKRAHRFFYRVAFKQDMSVLLFRVDIISLLFKMIKGPEGLDPSKPPFKDWEELIRQIFKKLVRKLGERPELVVELLFSKINATVFYLEYGHEKQTMSESRPATELELKPGSASTLDEKIRIVVSALIQEGSAASERLSWEMEAEARATSSPEEQSDGSKAPSTAVLPEDDGCRTAMFRNARLRLLMRLAGLERLDEDVLGASWMIPSSVPSSNLKEYHELIEKHCESPAEDIDGVDPRDLMRRKRTAADTNSSRHEFTENVNFGSDSEGEDDGVLFPPNLPERSKALKTLKQRRRRRRRSDDAEESGPDEAVLEARRTAREKNALERQRKIKSDLYVHASDDESDEEADIEFFAKEEMRRQAQARRVAEALETGMPENNTTKKKSKASAGRKRKVKPVLELDDDDSEASPPKRRRSDEVIESDSDGELMVGIGSTSPRRSQTPPTSADNIFGSEKSPSPMFPWSVGVDQMIAKLQGKEEASADNGESNEDEGEDVLSGTGRTRRRRTMGGFVIGSDSDS</sequence>
<reference evidence="11" key="3">
    <citation type="journal article" date="2010" name="Genome Res.">
        <title>Population genomic sequencing of Coccidioides fungi reveals recent hybridization and transposon control.</title>
        <authorList>
            <person name="Neafsey D.E."/>
            <person name="Barker B.M."/>
            <person name="Sharpton T.J."/>
            <person name="Stajich J.E."/>
            <person name="Park D.J."/>
            <person name="Whiston E."/>
            <person name="Hung C.-Y."/>
            <person name="McMahan C."/>
            <person name="White J."/>
            <person name="Sykes S."/>
            <person name="Heiman D."/>
            <person name="Young S."/>
            <person name="Zeng Q."/>
            <person name="Abouelleil A."/>
            <person name="Aftuck L."/>
            <person name="Bessette D."/>
            <person name="Brown A."/>
            <person name="FitzGerald M."/>
            <person name="Lui A."/>
            <person name="Macdonald J.P."/>
            <person name="Priest M."/>
            <person name="Orbach M.J."/>
            <person name="Galgiani J.N."/>
            <person name="Kirkland T.N."/>
            <person name="Cole G.T."/>
            <person name="Birren B.W."/>
            <person name="Henn M.R."/>
            <person name="Taylor J.W."/>
            <person name="Rounsley S.D."/>
        </authorList>
    </citation>
    <scope>NUCLEOTIDE SEQUENCE [LARGE SCALE GENOMIC DNA]</scope>
    <source>
        <strain evidence="11">RMSCC 3488</strain>
    </source>
</reference>
<dbReference type="GO" id="GO:0031298">
    <property type="term" value="C:replication fork protection complex"/>
    <property type="evidence" value="ECO:0007669"/>
    <property type="project" value="TreeGrafter"/>
</dbReference>
<evidence type="ECO:0000313" key="11">
    <source>
        <dbReference type="Proteomes" id="UP000054567"/>
    </source>
</evidence>
<evidence type="ECO:0000256" key="6">
    <source>
        <dbReference type="ARBA" id="ARBA00023254"/>
    </source>
</evidence>
<keyword evidence="4" id="KW-0236">DNA replication inhibitor</keyword>
<feature type="domain" description="Timeless N-terminal" evidence="9">
    <location>
        <begin position="59"/>
        <end position="327"/>
    </location>
</feature>
<feature type="region of interest" description="Disordered" evidence="8">
    <location>
        <begin position="890"/>
        <end position="1180"/>
    </location>
</feature>
<evidence type="ECO:0000256" key="2">
    <source>
        <dbReference type="ARBA" id="ARBA00008174"/>
    </source>
</evidence>
<feature type="compositionally biased region" description="Basic residues" evidence="8">
    <location>
        <begin position="947"/>
        <end position="959"/>
    </location>
</feature>
<dbReference type="VEuPathDB" id="FungiDB:CPAG_05005"/>
<dbReference type="GO" id="GO:0003677">
    <property type="term" value="F:DNA binding"/>
    <property type="evidence" value="ECO:0007669"/>
    <property type="project" value="TreeGrafter"/>
</dbReference>
<evidence type="ECO:0000256" key="8">
    <source>
        <dbReference type="SAM" id="MobiDB-lite"/>
    </source>
</evidence>
<reference evidence="11" key="2">
    <citation type="journal article" date="2009" name="Genome Res.">
        <title>Comparative genomic analyses of the human fungal pathogens Coccidioides and their relatives.</title>
        <authorList>
            <person name="Sharpton T.J."/>
            <person name="Stajich J.E."/>
            <person name="Rounsley S.D."/>
            <person name="Gardner M.J."/>
            <person name="Wortman J.R."/>
            <person name="Jordar V.S."/>
            <person name="Maiti R."/>
            <person name="Kodira C.D."/>
            <person name="Neafsey D.E."/>
            <person name="Zeng Q."/>
            <person name="Hung C.-Y."/>
            <person name="McMahan C."/>
            <person name="Muszewska A."/>
            <person name="Grynberg M."/>
            <person name="Mandel M.A."/>
            <person name="Kellner E.M."/>
            <person name="Barker B.M."/>
            <person name="Galgiani J.N."/>
            <person name="Orbach M.J."/>
            <person name="Kirkland T.N."/>
            <person name="Cole G.T."/>
            <person name="Henn M.R."/>
            <person name="Birren B.W."/>
            <person name="Taylor J.W."/>
        </authorList>
    </citation>
    <scope>NUCLEOTIDE SEQUENCE [LARGE SCALE GENOMIC DNA]</scope>
    <source>
        <strain evidence="11">RMSCC 3488</strain>
    </source>
</reference>
<keyword evidence="7" id="KW-0131">Cell cycle</keyword>
<feature type="compositionally biased region" description="Acidic residues" evidence="8">
    <location>
        <begin position="963"/>
        <end position="973"/>
    </location>
</feature>
<keyword evidence="5" id="KW-0539">Nucleus</keyword>
<reference evidence="10 11" key="1">
    <citation type="submission" date="2007-06" db="EMBL/GenBank/DDBJ databases">
        <title>The Genome Sequence of Coccidioides posadasii RMSCC_3488.</title>
        <authorList>
            <consortium name="Coccidioides Genome Resources Consortium"/>
            <consortium name="The Broad Institute Genome Sequencing Platform"/>
            <person name="Henn M.R."/>
            <person name="Sykes S."/>
            <person name="Young S."/>
            <person name="Jaffe D."/>
            <person name="Berlin A."/>
            <person name="Alvarez P."/>
            <person name="Butler J."/>
            <person name="Gnerre S."/>
            <person name="Grabherr M."/>
            <person name="Mauceli E."/>
            <person name="Brockman W."/>
            <person name="Kodira C."/>
            <person name="Alvarado L."/>
            <person name="Zeng Q."/>
            <person name="Crawford M."/>
            <person name="Antoine C."/>
            <person name="Devon K."/>
            <person name="Galgiani J."/>
            <person name="Orsborn K."/>
            <person name="Lewis M.L."/>
            <person name="Nusbaum C."/>
            <person name="Galagan J."/>
            <person name="Birren B."/>
        </authorList>
    </citation>
    <scope>NUCLEOTIDE SEQUENCE [LARGE SCALE GENOMIC DNA]</scope>
    <source>
        <strain evidence="10 11">RMSCC 3488</strain>
    </source>
</reference>
<dbReference type="GO" id="GO:0043111">
    <property type="term" value="P:replication fork arrest"/>
    <property type="evidence" value="ECO:0007669"/>
    <property type="project" value="TreeGrafter"/>
</dbReference>
<dbReference type="InterPro" id="IPR044998">
    <property type="entry name" value="Timeless"/>
</dbReference>
<dbReference type="AlphaFoldDB" id="A0A0J6F6W3"/>
<evidence type="ECO:0000259" key="9">
    <source>
        <dbReference type="Pfam" id="PF04821"/>
    </source>
</evidence>
<dbReference type="Pfam" id="PF04821">
    <property type="entry name" value="TIMELESS"/>
    <property type="match status" value="1"/>
</dbReference>
<keyword evidence="6" id="KW-0469">Meiosis</keyword>
<evidence type="ECO:0000256" key="4">
    <source>
        <dbReference type="ARBA" id="ARBA00022880"/>
    </source>
</evidence>
<dbReference type="PANTHER" id="PTHR22940">
    <property type="entry name" value="TIMEOUT/TIMELESS-2"/>
    <property type="match status" value="1"/>
</dbReference>
<name>A0A0J6F6W3_COCPO</name>